<keyword evidence="2" id="KW-1185">Reference proteome</keyword>
<evidence type="ECO:0000313" key="1">
    <source>
        <dbReference type="EMBL" id="VDI41946.1"/>
    </source>
</evidence>
<evidence type="ECO:0000313" key="2">
    <source>
        <dbReference type="Proteomes" id="UP000596742"/>
    </source>
</evidence>
<protein>
    <submittedName>
        <fullName evidence="1">Uncharacterized protein</fullName>
    </submittedName>
</protein>
<gene>
    <name evidence="1" type="ORF">MGAL_10B003474</name>
</gene>
<accession>A0A8B6EYB3</accession>
<reference evidence="1" key="1">
    <citation type="submission" date="2018-11" db="EMBL/GenBank/DDBJ databases">
        <authorList>
            <person name="Alioto T."/>
            <person name="Alioto T."/>
        </authorList>
    </citation>
    <scope>NUCLEOTIDE SEQUENCE</scope>
</reference>
<dbReference type="PANTHER" id="PTHR46791">
    <property type="entry name" value="EXPRESSED PROTEIN"/>
    <property type="match status" value="1"/>
</dbReference>
<comment type="caution">
    <text evidence="1">The sequence shown here is derived from an EMBL/GenBank/DDBJ whole genome shotgun (WGS) entry which is preliminary data.</text>
</comment>
<dbReference type="EMBL" id="UYJE01005951">
    <property type="protein sequence ID" value="VDI41946.1"/>
    <property type="molecule type" value="Genomic_DNA"/>
</dbReference>
<dbReference type="OrthoDB" id="6144162at2759"/>
<dbReference type="PANTHER" id="PTHR46791:SF13">
    <property type="entry name" value="CLR5 DOMAIN-CONTAINING PROTEIN"/>
    <property type="match status" value="1"/>
</dbReference>
<dbReference type="AlphaFoldDB" id="A0A8B6EYB3"/>
<organism evidence="1 2">
    <name type="scientific">Mytilus galloprovincialis</name>
    <name type="common">Mediterranean mussel</name>
    <dbReference type="NCBI Taxonomy" id="29158"/>
    <lineage>
        <taxon>Eukaryota</taxon>
        <taxon>Metazoa</taxon>
        <taxon>Spiralia</taxon>
        <taxon>Lophotrochozoa</taxon>
        <taxon>Mollusca</taxon>
        <taxon>Bivalvia</taxon>
        <taxon>Autobranchia</taxon>
        <taxon>Pteriomorphia</taxon>
        <taxon>Mytilida</taxon>
        <taxon>Mytiloidea</taxon>
        <taxon>Mytilidae</taxon>
        <taxon>Mytilinae</taxon>
        <taxon>Mytilus</taxon>
    </lineage>
</organism>
<dbReference type="Proteomes" id="UP000596742">
    <property type="component" value="Unassembled WGS sequence"/>
</dbReference>
<sequence length="146" mass="16679">MGTLCFMEGGQYDPAGHAFYRLSLGLQYEEIIGLLAQRHNVILSMRTLKRRLASYGLYRRKNFSDVLQVAMFIFEQLKSSSCLHGYRWMHSRCLQNGLIVQKEMVRILLGILDPSGVAARVKRKLKEGTIDPRVPTTYGTLTHMIS</sequence>
<name>A0A8B6EYB3_MYTGA</name>
<proteinExistence type="predicted"/>